<sequence>MSTFRPGCRVSSFGYHHGPAPSADLVMDVRHSLRNPANNPVMVHMTGLDAEVAAHVLATPGATGVVVRTAAWVRGLLADTPAERWRRVDVAIGCAGGRHRSVALAEALADALRTTGTPTEVVHRDVDRPVVAT</sequence>
<gene>
    <name evidence="2" type="ORF">CLV63_113210</name>
</gene>
<evidence type="ECO:0000313" key="2">
    <source>
        <dbReference type="EMBL" id="PSK96047.1"/>
    </source>
</evidence>
<dbReference type="InterPro" id="IPR005337">
    <property type="entry name" value="RapZ-like"/>
</dbReference>
<dbReference type="EMBL" id="PYGA01000013">
    <property type="protein sequence ID" value="PSK96047.1"/>
    <property type="molecule type" value="Genomic_DNA"/>
</dbReference>
<dbReference type="Proteomes" id="UP000240542">
    <property type="component" value="Unassembled WGS sequence"/>
</dbReference>
<dbReference type="Pfam" id="PF22740">
    <property type="entry name" value="PapZ_C"/>
    <property type="match status" value="1"/>
</dbReference>
<proteinExistence type="predicted"/>
<evidence type="ECO:0000259" key="1">
    <source>
        <dbReference type="Pfam" id="PF22740"/>
    </source>
</evidence>
<dbReference type="InterPro" id="IPR053931">
    <property type="entry name" value="RapZ_C"/>
</dbReference>
<dbReference type="RefSeq" id="WP_106584486.1">
    <property type="nucleotide sequence ID" value="NZ_PYGA01000013.1"/>
</dbReference>
<protein>
    <submittedName>
        <fullName evidence="2">UPF0042 nucleotide-binding protein</fullName>
    </submittedName>
</protein>
<organism evidence="2 3">
    <name type="scientific">Murinocardiopsis flavida</name>
    <dbReference type="NCBI Taxonomy" id="645275"/>
    <lineage>
        <taxon>Bacteria</taxon>
        <taxon>Bacillati</taxon>
        <taxon>Actinomycetota</taxon>
        <taxon>Actinomycetes</taxon>
        <taxon>Streptosporangiales</taxon>
        <taxon>Nocardiopsidaceae</taxon>
        <taxon>Murinocardiopsis</taxon>
    </lineage>
</organism>
<keyword evidence="3" id="KW-1185">Reference proteome</keyword>
<dbReference type="PANTHER" id="PTHR30448">
    <property type="entry name" value="RNASE ADAPTER PROTEIN RAPZ"/>
    <property type="match status" value="1"/>
</dbReference>
<dbReference type="AlphaFoldDB" id="A0A2P8DFS8"/>
<accession>A0A2P8DFS8</accession>
<comment type="caution">
    <text evidence="2">The sequence shown here is derived from an EMBL/GenBank/DDBJ whole genome shotgun (WGS) entry which is preliminary data.</text>
</comment>
<dbReference type="OrthoDB" id="3217588at2"/>
<name>A0A2P8DFS8_9ACTN</name>
<dbReference type="PANTHER" id="PTHR30448:SF0">
    <property type="entry name" value="RNASE ADAPTER PROTEIN RAPZ"/>
    <property type="match status" value="1"/>
</dbReference>
<evidence type="ECO:0000313" key="3">
    <source>
        <dbReference type="Proteomes" id="UP000240542"/>
    </source>
</evidence>
<feature type="domain" description="RapZ C-terminal" evidence="1">
    <location>
        <begin position="9"/>
        <end position="126"/>
    </location>
</feature>
<reference evidence="2 3" key="1">
    <citation type="submission" date="2018-03" db="EMBL/GenBank/DDBJ databases">
        <title>Genomic Encyclopedia of Archaeal and Bacterial Type Strains, Phase II (KMG-II): from individual species to whole genera.</title>
        <authorList>
            <person name="Goeker M."/>
        </authorList>
    </citation>
    <scope>NUCLEOTIDE SEQUENCE [LARGE SCALE GENOMIC DNA]</scope>
    <source>
        <strain evidence="2 3">DSM 45312</strain>
    </source>
</reference>
<dbReference type="GO" id="GO:0005524">
    <property type="term" value="F:ATP binding"/>
    <property type="evidence" value="ECO:0007669"/>
    <property type="project" value="InterPro"/>
</dbReference>